<gene>
    <name evidence="1" type="ORF">H1V43_23550</name>
</gene>
<dbReference type="CDD" id="cd07040">
    <property type="entry name" value="HP"/>
    <property type="match status" value="1"/>
</dbReference>
<name>A0A7W2D3W9_9ACTN</name>
<dbReference type="SUPFAM" id="SSF53254">
    <property type="entry name" value="Phosphoglycerate mutase-like"/>
    <property type="match status" value="1"/>
</dbReference>
<dbReference type="Pfam" id="PF00300">
    <property type="entry name" value="His_Phos_1"/>
    <property type="match status" value="1"/>
</dbReference>
<keyword evidence="2" id="KW-1185">Reference proteome</keyword>
<reference evidence="1 2" key="1">
    <citation type="submission" date="2020-07" db="EMBL/GenBank/DDBJ databases">
        <title>Streptomyces isolated from Indian soil.</title>
        <authorList>
            <person name="Mandal S."/>
            <person name="Maiti P.K."/>
        </authorList>
    </citation>
    <scope>NUCLEOTIDE SEQUENCE [LARGE SCALE GENOMIC DNA]</scope>
    <source>
        <strain evidence="1 2">PSKA54</strain>
    </source>
</reference>
<comment type="caution">
    <text evidence="1">The sequence shown here is derived from an EMBL/GenBank/DDBJ whole genome shotgun (WGS) entry which is preliminary data.</text>
</comment>
<evidence type="ECO:0000313" key="2">
    <source>
        <dbReference type="Proteomes" id="UP000586976"/>
    </source>
</evidence>
<dbReference type="EMBL" id="JACEQY010000028">
    <property type="protein sequence ID" value="MBA4864276.1"/>
    <property type="molecule type" value="Genomic_DNA"/>
</dbReference>
<dbReference type="Proteomes" id="UP000586976">
    <property type="component" value="Unassembled WGS sequence"/>
</dbReference>
<organism evidence="1 2">
    <name type="scientific">Streptomyces himalayensis subsp. aureolus</name>
    <dbReference type="NCBI Taxonomy" id="2758039"/>
    <lineage>
        <taxon>Bacteria</taxon>
        <taxon>Bacillati</taxon>
        <taxon>Actinomycetota</taxon>
        <taxon>Actinomycetes</taxon>
        <taxon>Kitasatosporales</taxon>
        <taxon>Streptomycetaceae</taxon>
        <taxon>Streptomyces</taxon>
        <taxon>Streptomyces himalayensis</taxon>
    </lineage>
</organism>
<proteinExistence type="predicted"/>
<dbReference type="Gene3D" id="3.40.50.1240">
    <property type="entry name" value="Phosphoglycerate mutase-like"/>
    <property type="match status" value="1"/>
</dbReference>
<dbReference type="RefSeq" id="WP_181865932.1">
    <property type="nucleotide sequence ID" value="NZ_JACEQY010000028.1"/>
</dbReference>
<accession>A0A7W2D3W9</accession>
<dbReference type="InterPro" id="IPR013078">
    <property type="entry name" value="His_Pase_superF_clade-1"/>
</dbReference>
<evidence type="ECO:0000313" key="1">
    <source>
        <dbReference type="EMBL" id="MBA4864276.1"/>
    </source>
</evidence>
<dbReference type="InterPro" id="IPR029033">
    <property type="entry name" value="His_PPase_superfam"/>
</dbReference>
<sequence>MTVRLTFVCAAAGEATMDGDFDDGPLSERGLREADAAGAVLPPYPLVIRAPSIRCAQTADALGLKPTVEPALRDLDYGKWRGFTSDEAAGIDPYGFSLWLTDPDAAPHGGESVHRICERTADWLSRLTPDMGRVLAITQPAVVRAALVHALSMPARAFWHFDVPPLFTVSLASRGGCWNVRPSHITPGRAASGSCEHVGRGGGCLAGGRRVPRPGSPSGR</sequence>
<protein>
    <submittedName>
        <fullName evidence="1">Histidine phosphatase family protein</fullName>
    </submittedName>
</protein>
<dbReference type="AlphaFoldDB" id="A0A7W2D3W9"/>